<dbReference type="Pfam" id="PF05523">
    <property type="entry name" value="FdtA"/>
    <property type="match status" value="1"/>
</dbReference>
<dbReference type="Gene3D" id="2.60.120.10">
    <property type="entry name" value="Jelly Rolls"/>
    <property type="match status" value="1"/>
</dbReference>
<dbReference type="CDD" id="cd20292">
    <property type="entry name" value="cupin_QdtA-like"/>
    <property type="match status" value="1"/>
</dbReference>
<dbReference type="RefSeq" id="WP_256551170.1">
    <property type="nucleotide sequence ID" value="NZ_CP101751.1"/>
</dbReference>
<reference evidence="2" key="1">
    <citation type="submission" date="2022-07" db="EMBL/GenBank/DDBJ databases">
        <title>Isolation, identification, and degradation of a PFOSA degrading strain from sewage treatment plant.</title>
        <authorList>
            <person name="Zhang L."/>
            <person name="Huo Y."/>
        </authorList>
    </citation>
    <scope>NUCLEOTIDE SEQUENCE</scope>
    <source>
        <strain evidence="2">C1</strain>
    </source>
</reference>
<name>A0ABY5IRQ3_9FLAO</name>
<evidence type="ECO:0000313" key="2">
    <source>
        <dbReference type="EMBL" id="UUC45475.1"/>
    </source>
</evidence>
<gene>
    <name evidence="2" type="ORF">NOX80_17865</name>
</gene>
<dbReference type="EMBL" id="CP101751">
    <property type="protein sequence ID" value="UUC45475.1"/>
    <property type="molecule type" value="Genomic_DNA"/>
</dbReference>
<sequence>MKTRYMADTLQIGEFIDIPKIADPRGNLAVVEKETVPFEIKRVYYLYDVPSGAYRGGHAHIAQKEFLIALSGSFDVLLDNGEQKEKVTLNRPNKGLLIKEGIWRELDNFSSGAICLVVSSDVYAEEDYIREYAVFQASKSR</sequence>
<organism evidence="2 3">
    <name type="scientific">Flavobacterium cerinum</name>
    <dbReference type="NCBI Taxonomy" id="2502784"/>
    <lineage>
        <taxon>Bacteria</taxon>
        <taxon>Pseudomonadati</taxon>
        <taxon>Bacteroidota</taxon>
        <taxon>Flavobacteriia</taxon>
        <taxon>Flavobacteriales</taxon>
        <taxon>Flavobacteriaceae</taxon>
        <taxon>Flavobacterium</taxon>
    </lineage>
</organism>
<evidence type="ECO:0000259" key="1">
    <source>
        <dbReference type="Pfam" id="PF05523"/>
    </source>
</evidence>
<dbReference type="InterPro" id="IPR011051">
    <property type="entry name" value="RmlC_Cupin_sf"/>
</dbReference>
<accession>A0ABY5IRQ3</accession>
<dbReference type="InterPro" id="IPR008894">
    <property type="entry name" value="QdtA_cupin_dom"/>
</dbReference>
<dbReference type="InterPro" id="IPR014710">
    <property type="entry name" value="RmlC-like_jellyroll"/>
</dbReference>
<keyword evidence="3" id="KW-1185">Reference proteome</keyword>
<dbReference type="SUPFAM" id="SSF51182">
    <property type="entry name" value="RmlC-like cupins"/>
    <property type="match status" value="1"/>
</dbReference>
<proteinExistence type="predicted"/>
<evidence type="ECO:0000313" key="3">
    <source>
        <dbReference type="Proteomes" id="UP001059844"/>
    </source>
</evidence>
<protein>
    <submittedName>
        <fullName evidence="2">FdtA/QdtA family cupin domain-containing protein</fullName>
    </submittedName>
</protein>
<feature type="domain" description="Sugar 3,4-ketoisomerase QdtA cupin" evidence="1">
    <location>
        <begin position="14"/>
        <end position="138"/>
    </location>
</feature>
<dbReference type="Proteomes" id="UP001059844">
    <property type="component" value="Chromosome"/>
</dbReference>